<gene>
    <name evidence="2" type="ORF">LY60_02535</name>
</gene>
<evidence type="ECO:0000313" key="3">
    <source>
        <dbReference type="Proteomes" id="UP000315343"/>
    </source>
</evidence>
<organism evidence="2 3">
    <name type="scientific">Sedimentibacter saalensis</name>
    <dbReference type="NCBI Taxonomy" id="130788"/>
    <lineage>
        <taxon>Bacteria</taxon>
        <taxon>Bacillati</taxon>
        <taxon>Bacillota</taxon>
        <taxon>Tissierellia</taxon>
        <taxon>Sedimentibacter</taxon>
    </lineage>
</organism>
<evidence type="ECO:0000259" key="1">
    <source>
        <dbReference type="PROSITE" id="PS51186"/>
    </source>
</evidence>
<dbReference type="SUPFAM" id="SSF55729">
    <property type="entry name" value="Acyl-CoA N-acyltransferases (Nat)"/>
    <property type="match status" value="1"/>
</dbReference>
<sequence>MIRKLYEKDKDNLMNFLMEEASLNLFIIGDVLNTGFEQDYMELWGEFIGDEIIAVLLRYYNNFIPYYKDGSNVDVEQFKKIIASHKKKKLVSGKYEIVMKFTDALQDVQGSRKFFCELKDKTKLLKENDKFNIKKATVEDANRLSVFLESIEEFNNTGEDRDMLENSIRTKTGRFYFIEDEEGKIVCTAGTSAETKHAAMIVDVATSPQYRNKGLAVNCLSKLCIDTLKDCQGICLFYSNEKAGKIYHGIGFETTGNWMIAAEK</sequence>
<dbReference type="Gene3D" id="3.40.630.30">
    <property type="match status" value="1"/>
</dbReference>
<proteinExistence type="predicted"/>
<evidence type="ECO:0000313" key="2">
    <source>
        <dbReference type="EMBL" id="TWH79007.1"/>
    </source>
</evidence>
<name>A0A562J7A4_9FIRM</name>
<accession>A0A562J7A4</accession>
<dbReference type="CDD" id="cd04301">
    <property type="entry name" value="NAT_SF"/>
    <property type="match status" value="1"/>
</dbReference>
<comment type="caution">
    <text evidence="2">The sequence shown here is derived from an EMBL/GenBank/DDBJ whole genome shotgun (WGS) entry which is preliminary data.</text>
</comment>
<dbReference type="AlphaFoldDB" id="A0A562J7A4"/>
<dbReference type="PROSITE" id="PS51186">
    <property type="entry name" value="GNAT"/>
    <property type="match status" value="1"/>
</dbReference>
<feature type="domain" description="N-acetyltransferase" evidence="1">
    <location>
        <begin position="131"/>
        <end position="264"/>
    </location>
</feature>
<dbReference type="InterPro" id="IPR027365">
    <property type="entry name" value="GNAT_acetyltra_YdfB-like"/>
</dbReference>
<dbReference type="InterPro" id="IPR000182">
    <property type="entry name" value="GNAT_dom"/>
</dbReference>
<dbReference type="InterPro" id="IPR016181">
    <property type="entry name" value="Acyl_CoA_acyltransferase"/>
</dbReference>
<dbReference type="RefSeq" id="WP_145084198.1">
    <property type="nucleotide sequence ID" value="NZ_JAYFNS010000002.1"/>
</dbReference>
<dbReference type="OrthoDB" id="248489at2"/>
<keyword evidence="3" id="KW-1185">Reference proteome</keyword>
<dbReference type="GO" id="GO:0016747">
    <property type="term" value="F:acyltransferase activity, transferring groups other than amino-acyl groups"/>
    <property type="evidence" value="ECO:0007669"/>
    <property type="project" value="InterPro"/>
</dbReference>
<dbReference type="Proteomes" id="UP000315343">
    <property type="component" value="Unassembled WGS sequence"/>
</dbReference>
<dbReference type="Pfam" id="PF12746">
    <property type="entry name" value="GNAT_acetyltran"/>
    <property type="match status" value="1"/>
</dbReference>
<dbReference type="EMBL" id="VLKH01000007">
    <property type="protein sequence ID" value="TWH79007.1"/>
    <property type="molecule type" value="Genomic_DNA"/>
</dbReference>
<protein>
    <recommendedName>
        <fullName evidence="1">N-acetyltransferase domain-containing protein</fullName>
    </recommendedName>
</protein>
<reference evidence="2 3" key="1">
    <citation type="submission" date="2019-07" db="EMBL/GenBank/DDBJ databases">
        <title>Genomic Encyclopedia of Type Strains, Phase I: the one thousand microbial genomes (KMG-I) project.</title>
        <authorList>
            <person name="Kyrpides N."/>
        </authorList>
    </citation>
    <scope>NUCLEOTIDE SEQUENCE [LARGE SCALE GENOMIC DNA]</scope>
    <source>
        <strain evidence="2 3">DSM 13558</strain>
    </source>
</reference>